<proteinExistence type="predicted"/>
<dbReference type="STRING" id="1548.CSCA_2388"/>
<dbReference type="KEGG" id="csq:CSCA_2388"/>
<protein>
    <recommendedName>
        <fullName evidence="2">Thiamine pyrophosphate enzyme TPP-binding domain-containing protein</fullName>
    </recommendedName>
</protein>
<keyword evidence="1" id="KW-0560">Oxidoreductase</keyword>
<dbReference type="InterPro" id="IPR051457">
    <property type="entry name" value="2-oxoacid:Fd_oxidoreductase"/>
</dbReference>
<gene>
    <name evidence="3" type="ORF">CSCA_2388</name>
</gene>
<evidence type="ECO:0000313" key="3">
    <source>
        <dbReference type="EMBL" id="AKA69513.1"/>
    </source>
</evidence>
<feature type="domain" description="Thiamine pyrophosphate enzyme TPP-binding" evidence="2">
    <location>
        <begin position="56"/>
        <end position="206"/>
    </location>
</feature>
<dbReference type="EMBL" id="CP009933">
    <property type="protein sequence ID" value="AKA69513.1"/>
    <property type="molecule type" value="Genomic_DNA"/>
</dbReference>
<dbReference type="PANTHER" id="PTHR48084">
    <property type="entry name" value="2-OXOGLUTARATE OXIDOREDUCTASE SUBUNIT KORB-RELATED"/>
    <property type="match status" value="1"/>
</dbReference>
<name>A0A0E3M9H5_CLOSL</name>
<dbReference type="GO" id="GO:0045333">
    <property type="term" value="P:cellular respiration"/>
    <property type="evidence" value="ECO:0007669"/>
    <property type="project" value="UniProtKB-ARBA"/>
</dbReference>
<dbReference type="PANTHER" id="PTHR48084:SF3">
    <property type="entry name" value="SUBUNIT OF PYRUVATE:FLAVODOXIN OXIDOREDUCTASE"/>
    <property type="match status" value="1"/>
</dbReference>
<evidence type="ECO:0000313" key="4">
    <source>
        <dbReference type="Proteomes" id="UP000033115"/>
    </source>
</evidence>
<dbReference type="AlphaFoldDB" id="A0A0E3M9H5"/>
<organism evidence="3 4">
    <name type="scientific">Clostridium scatologenes</name>
    <dbReference type="NCBI Taxonomy" id="1548"/>
    <lineage>
        <taxon>Bacteria</taxon>
        <taxon>Bacillati</taxon>
        <taxon>Bacillota</taxon>
        <taxon>Clostridia</taxon>
        <taxon>Eubacteriales</taxon>
        <taxon>Clostridiaceae</taxon>
        <taxon>Clostridium</taxon>
    </lineage>
</organism>
<evidence type="ECO:0000256" key="1">
    <source>
        <dbReference type="ARBA" id="ARBA00023002"/>
    </source>
</evidence>
<dbReference type="GO" id="GO:0030976">
    <property type="term" value="F:thiamine pyrophosphate binding"/>
    <property type="evidence" value="ECO:0007669"/>
    <property type="project" value="InterPro"/>
</dbReference>
<accession>A0A0E3M9H5</accession>
<dbReference type="GO" id="GO:0016625">
    <property type="term" value="F:oxidoreductase activity, acting on the aldehyde or oxo group of donors, iron-sulfur protein as acceptor"/>
    <property type="evidence" value="ECO:0007669"/>
    <property type="project" value="UniProtKB-ARBA"/>
</dbReference>
<dbReference type="RefSeq" id="WP_029160271.1">
    <property type="nucleotide sequence ID" value="NZ_CP009933.1"/>
</dbReference>
<dbReference type="SUPFAM" id="SSF52518">
    <property type="entry name" value="Thiamin diphosphate-binding fold (THDP-binding)"/>
    <property type="match status" value="1"/>
</dbReference>
<dbReference type="HOGENOM" id="CLU_048564_2_1_9"/>
<dbReference type="InterPro" id="IPR011766">
    <property type="entry name" value="TPP_enzyme_TPP-bd"/>
</dbReference>
<keyword evidence="4" id="KW-1185">Reference proteome</keyword>
<dbReference type="Gene3D" id="3.40.50.970">
    <property type="match status" value="1"/>
</dbReference>
<dbReference type="Proteomes" id="UP000033115">
    <property type="component" value="Chromosome"/>
</dbReference>
<evidence type="ECO:0000259" key="2">
    <source>
        <dbReference type="Pfam" id="PF02775"/>
    </source>
</evidence>
<dbReference type="Pfam" id="PF02775">
    <property type="entry name" value="TPP_enzyme_C"/>
    <property type="match status" value="1"/>
</dbReference>
<reference evidence="3 4" key="1">
    <citation type="journal article" date="2015" name="J. Biotechnol.">
        <title>Complete genome sequence of a malodorant-producing acetogen, Clostridium scatologenes ATCC 25775(T).</title>
        <authorList>
            <person name="Zhu Z."/>
            <person name="Guo T."/>
            <person name="Zheng H."/>
            <person name="Song T."/>
            <person name="Ouyang P."/>
            <person name="Xie J."/>
        </authorList>
    </citation>
    <scope>NUCLEOTIDE SEQUENCE [LARGE SCALE GENOMIC DNA]</scope>
    <source>
        <strain evidence="3 4">ATCC 25775</strain>
    </source>
</reference>
<sequence>MKLKAPESISFAETSFCPGCGHGIVARLIGEVSEEMGVTEKLLTVIDVACCSLNIDTWRFDTIMAPHGRPIPTATGLKNVRKDNPVLAYIGDGAAYSIGMAETMHGAIRNDNVIVIVVNNGVYGMTGGQMAPTSLEGQKTTSSIKGKDIHKTGKPFDIVKAIGKFDIAYLARGSVGSAADVRKTKTYIRKAFEKHMNNDGYCLVEILSQCPTNMNLGMTPIKCAERVETVMSDYFNTGEFVDKGGNL</sequence>
<dbReference type="InterPro" id="IPR029061">
    <property type="entry name" value="THDP-binding"/>
</dbReference>